<feature type="domain" description="DNA mimic protein DMP19 C-terminal" evidence="1">
    <location>
        <begin position="21"/>
        <end position="134"/>
    </location>
</feature>
<protein>
    <recommendedName>
        <fullName evidence="1">DNA mimic protein DMP19 C-terminal domain-containing protein</fullName>
    </recommendedName>
</protein>
<accession>A0A402D153</accession>
<dbReference type="EMBL" id="AP025739">
    <property type="protein sequence ID" value="BDI31666.1"/>
    <property type="molecule type" value="Genomic_DNA"/>
</dbReference>
<dbReference type="RefSeq" id="WP_119323281.1">
    <property type="nucleotide sequence ID" value="NZ_AP025739.1"/>
</dbReference>
<dbReference type="KEGG" id="ccot:CCAX7_37170"/>
<dbReference type="AlphaFoldDB" id="A0A402D153"/>
<dbReference type="InterPro" id="IPR025402">
    <property type="entry name" value="DMP19_C"/>
</dbReference>
<dbReference type="OrthoDB" id="1435330at2"/>
<dbReference type="Proteomes" id="UP000287394">
    <property type="component" value="Chromosome"/>
</dbReference>
<dbReference type="Pfam" id="PF14300">
    <property type="entry name" value="DMP19"/>
    <property type="match status" value="1"/>
</dbReference>
<proteinExistence type="predicted"/>
<evidence type="ECO:0000313" key="2">
    <source>
        <dbReference type="EMBL" id="BDI31666.1"/>
    </source>
</evidence>
<name>A0A402D153_9BACT</name>
<keyword evidence="3" id="KW-1185">Reference proteome</keyword>
<evidence type="ECO:0000259" key="1">
    <source>
        <dbReference type="Pfam" id="PF14300"/>
    </source>
</evidence>
<sequence length="141" mass="15367">MTITDIVEFVMMRGGDGRFGALNRAQRVVYAISDVDSMTAEYSLYDYYDSNSGKNAAFVVSALKEIGALESSAVIRSANALFPGGQPALDLGQRRNQIEAMGEDVAASIKEIGDQFMNCTDNFAEKFEAFVLANQKDLMAQ</sequence>
<organism evidence="2 3">
    <name type="scientific">Capsulimonas corticalis</name>
    <dbReference type="NCBI Taxonomy" id="2219043"/>
    <lineage>
        <taxon>Bacteria</taxon>
        <taxon>Bacillati</taxon>
        <taxon>Armatimonadota</taxon>
        <taxon>Armatimonadia</taxon>
        <taxon>Capsulimonadales</taxon>
        <taxon>Capsulimonadaceae</taxon>
        <taxon>Capsulimonas</taxon>
    </lineage>
</organism>
<gene>
    <name evidence="2" type="ORF">CCAX7_37170</name>
</gene>
<dbReference type="Gene3D" id="1.20.1420.60">
    <property type="match status" value="1"/>
</dbReference>
<reference evidence="2 3" key="1">
    <citation type="journal article" date="2019" name="Int. J. Syst. Evol. Microbiol.">
        <title>Capsulimonas corticalis gen. nov., sp. nov., an aerobic capsulated bacterium, of a novel bacterial order, Capsulimonadales ord. nov., of the class Armatimonadia of the phylum Armatimonadetes.</title>
        <authorList>
            <person name="Li J."/>
            <person name="Kudo C."/>
            <person name="Tonouchi A."/>
        </authorList>
    </citation>
    <scope>NUCLEOTIDE SEQUENCE [LARGE SCALE GENOMIC DNA]</scope>
    <source>
        <strain evidence="2 3">AX-7</strain>
    </source>
</reference>
<evidence type="ECO:0000313" key="3">
    <source>
        <dbReference type="Proteomes" id="UP000287394"/>
    </source>
</evidence>